<accession>A0A0P9HFE6</accession>
<dbReference type="AlphaFoldDB" id="A0A0P9HFE6"/>
<protein>
    <submittedName>
        <fullName evidence="1">Uncharacterized protein</fullName>
    </submittedName>
</protein>
<evidence type="ECO:0000313" key="2">
    <source>
        <dbReference type="Proteomes" id="UP000050509"/>
    </source>
</evidence>
<comment type="caution">
    <text evidence="1">The sequence shown here is derived from an EMBL/GenBank/DDBJ whole genome shotgun (WGS) entry which is preliminary data.</text>
</comment>
<evidence type="ECO:0000313" key="1">
    <source>
        <dbReference type="EMBL" id="KPV53480.1"/>
    </source>
</evidence>
<proteinExistence type="predicted"/>
<reference evidence="1 2" key="1">
    <citation type="submission" date="2015-09" db="EMBL/GenBank/DDBJ databases">
        <title>Draft genome sequence of Kouleothrix aurantiaca JCM 19913.</title>
        <authorList>
            <person name="Hemp J."/>
        </authorList>
    </citation>
    <scope>NUCLEOTIDE SEQUENCE [LARGE SCALE GENOMIC DNA]</scope>
    <source>
        <strain evidence="1 2">COM-B</strain>
    </source>
</reference>
<keyword evidence="2" id="KW-1185">Reference proteome</keyword>
<name>A0A0P9HFE6_9CHLR</name>
<organism evidence="1 2">
    <name type="scientific">Kouleothrix aurantiaca</name>
    <dbReference type="NCBI Taxonomy" id="186479"/>
    <lineage>
        <taxon>Bacteria</taxon>
        <taxon>Bacillati</taxon>
        <taxon>Chloroflexota</taxon>
        <taxon>Chloroflexia</taxon>
        <taxon>Chloroflexales</taxon>
        <taxon>Roseiflexineae</taxon>
        <taxon>Roseiflexaceae</taxon>
        <taxon>Kouleothrix</taxon>
    </lineage>
</organism>
<gene>
    <name evidence="1" type="ORF">SE17_09395</name>
</gene>
<sequence>MSDGIMLTTNHQHHFSSYRPVVAADEPIVLCRSCQAAQRQARWGLRWLRSCGAKVQQCQCCGKPRETWVYLIAALPPALTAPATLEAR</sequence>
<dbReference type="EMBL" id="LJCR01000247">
    <property type="protein sequence ID" value="KPV53480.1"/>
    <property type="molecule type" value="Genomic_DNA"/>
</dbReference>
<dbReference type="Proteomes" id="UP000050509">
    <property type="component" value="Unassembled WGS sequence"/>
</dbReference>